<dbReference type="OrthoDB" id="9808017at2"/>
<gene>
    <name evidence="2" type="ORF">EDD71_10371</name>
</gene>
<organism evidence="2 3">
    <name type="scientific">Fonticella tunisiensis</name>
    <dbReference type="NCBI Taxonomy" id="1096341"/>
    <lineage>
        <taxon>Bacteria</taxon>
        <taxon>Bacillati</taxon>
        <taxon>Bacillota</taxon>
        <taxon>Clostridia</taxon>
        <taxon>Eubacteriales</taxon>
        <taxon>Clostridiaceae</taxon>
        <taxon>Fonticella</taxon>
    </lineage>
</organism>
<sequence length="107" mass="12349">MANRTQLLKGILEGCVLKIIENHETYGYEIVEKLKNIGLIDISEGSIYPLLIRLEKAGYLNSQFKESPFGPKRKYYTLSKAGEDELKDFENMWTEMKNIVDKIMGDE</sequence>
<dbReference type="PANTHER" id="PTHR33169:SF14">
    <property type="entry name" value="TRANSCRIPTIONAL REGULATOR RV3488"/>
    <property type="match status" value="1"/>
</dbReference>
<name>A0A4R7KSQ8_9CLOT</name>
<reference evidence="2 3" key="1">
    <citation type="submission" date="2019-03" db="EMBL/GenBank/DDBJ databases">
        <title>Genomic Encyclopedia of Type Strains, Phase IV (KMG-IV): sequencing the most valuable type-strain genomes for metagenomic binning, comparative biology and taxonomic classification.</title>
        <authorList>
            <person name="Goeker M."/>
        </authorList>
    </citation>
    <scope>NUCLEOTIDE SEQUENCE [LARGE SCALE GENOMIC DNA]</scope>
    <source>
        <strain evidence="2 3">DSM 24455</strain>
    </source>
</reference>
<dbReference type="Gene3D" id="1.10.10.10">
    <property type="entry name" value="Winged helix-like DNA-binding domain superfamily/Winged helix DNA-binding domain"/>
    <property type="match status" value="1"/>
</dbReference>
<dbReference type="Pfam" id="PF03551">
    <property type="entry name" value="PadR"/>
    <property type="match status" value="1"/>
</dbReference>
<dbReference type="PANTHER" id="PTHR33169">
    <property type="entry name" value="PADR-FAMILY TRANSCRIPTIONAL REGULATOR"/>
    <property type="match status" value="1"/>
</dbReference>
<proteinExistence type="predicted"/>
<dbReference type="Proteomes" id="UP000295325">
    <property type="component" value="Unassembled WGS sequence"/>
</dbReference>
<dbReference type="RefSeq" id="WP_133627201.1">
    <property type="nucleotide sequence ID" value="NZ_SOAZ01000003.1"/>
</dbReference>
<protein>
    <submittedName>
        <fullName evidence="2">PadR family transcriptional regulator</fullName>
    </submittedName>
</protein>
<dbReference type="SUPFAM" id="SSF46785">
    <property type="entry name" value="Winged helix' DNA-binding domain"/>
    <property type="match status" value="1"/>
</dbReference>
<evidence type="ECO:0000313" key="2">
    <source>
        <dbReference type="EMBL" id="TDT62798.1"/>
    </source>
</evidence>
<dbReference type="InterPro" id="IPR036390">
    <property type="entry name" value="WH_DNA-bd_sf"/>
</dbReference>
<evidence type="ECO:0000259" key="1">
    <source>
        <dbReference type="Pfam" id="PF03551"/>
    </source>
</evidence>
<dbReference type="AlphaFoldDB" id="A0A4R7KSQ8"/>
<accession>A0A4R7KSQ8</accession>
<dbReference type="EMBL" id="SOAZ01000003">
    <property type="protein sequence ID" value="TDT62798.1"/>
    <property type="molecule type" value="Genomic_DNA"/>
</dbReference>
<dbReference type="InterPro" id="IPR052509">
    <property type="entry name" value="Metal_resp_DNA-bind_regulator"/>
</dbReference>
<dbReference type="InterPro" id="IPR005149">
    <property type="entry name" value="Tscrpt_reg_PadR_N"/>
</dbReference>
<dbReference type="InterPro" id="IPR036388">
    <property type="entry name" value="WH-like_DNA-bd_sf"/>
</dbReference>
<feature type="domain" description="Transcription regulator PadR N-terminal" evidence="1">
    <location>
        <begin position="16"/>
        <end position="87"/>
    </location>
</feature>
<evidence type="ECO:0000313" key="3">
    <source>
        <dbReference type="Proteomes" id="UP000295325"/>
    </source>
</evidence>
<keyword evidence="3" id="KW-1185">Reference proteome</keyword>
<comment type="caution">
    <text evidence="2">The sequence shown here is derived from an EMBL/GenBank/DDBJ whole genome shotgun (WGS) entry which is preliminary data.</text>
</comment>